<dbReference type="RefSeq" id="WP_090166072.1">
    <property type="nucleotide sequence ID" value="NZ_FOFB01000004.1"/>
</dbReference>
<keyword evidence="1" id="KW-0472">Membrane</keyword>
<dbReference type="EMBL" id="FOFB01000004">
    <property type="protein sequence ID" value="SEP99335.1"/>
    <property type="molecule type" value="Genomic_DNA"/>
</dbReference>
<reference evidence="3" key="1">
    <citation type="submission" date="2016-10" db="EMBL/GenBank/DDBJ databases">
        <authorList>
            <person name="Varghese N."/>
            <person name="Submissions S."/>
        </authorList>
    </citation>
    <scope>NUCLEOTIDE SEQUENCE [LARGE SCALE GENOMIC DNA]</scope>
    <source>
        <strain evidence="3">DSM 24740</strain>
    </source>
</reference>
<keyword evidence="1" id="KW-0812">Transmembrane</keyword>
<name>A0A1H9CDN2_9BACT</name>
<dbReference type="STRING" id="478744.SAMN05444359_104162"/>
<evidence type="ECO:0000313" key="3">
    <source>
        <dbReference type="Proteomes" id="UP000199021"/>
    </source>
</evidence>
<feature type="transmembrane region" description="Helical" evidence="1">
    <location>
        <begin position="375"/>
        <end position="394"/>
    </location>
</feature>
<evidence type="ECO:0000256" key="1">
    <source>
        <dbReference type="SAM" id="Phobius"/>
    </source>
</evidence>
<dbReference type="GO" id="GO:0005886">
    <property type="term" value="C:plasma membrane"/>
    <property type="evidence" value="ECO:0007669"/>
    <property type="project" value="TreeGrafter"/>
</dbReference>
<dbReference type="OrthoDB" id="9791851at2"/>
<feature type="transmembrane region" description="Helical" evidence="1">
    <location>
        <begin position="348"/>
        <end position="369"/>
    </location>
</feature>
<keyword evidence="3" id="KW-1185">Reference proteome</keyword>
<dbReference type="Pfam" id="PF06123">
    <property type="entry name" value="CreD"/>
    <property type="match status" value="1"/>
</dbReference>
<dbReference type="PANTHER" id="PTHR30092:SF0">
    <property type="entry name" value="INNER MEMBRANE PROTEIN CRED"/>
    <property type="match status" value="1"/>
</dbReference>
<proteinExistence type="predicted"/>
<dbReference type="NCBIfam" id="NF008712">
    <property type="entry name" value="PRK11715.1-1"/>
    <property type="match status" value="1"/>
</dbReference>
<sequence length="457" mass="51065">MSFLDRLNSWARRSVTLKLAIIGFLILFLLIPTSMLDSLIYERQNLRDSAQTEVASKWGLQQVVGGPVISVPYSYEVPAAEDKTVTRSGYAHFLPDEINIDGDLNPQERYRGIFVVVLYNTKLKVSGSFGNFDAAALNIPESALRWEDALFTIGISDMTGIQSAIDLQLGDSTLSLGPGTVTKDIFDSGGSVLAGLDGDSKNVTYSYELDLNGSSALYFRPFGKRTTVNLNGGWGNPSFDGGFLPKEREVSDSGFSASWEVLQLNRNYPQQGTGSFAPKGNTYISKSLGNNYVDPSSNYDQFGLRLLLPVDEYKKTYRSTNFAIIFIFITFLTFFFMEVLNKRRVHPIQYLLIGAAIILFYVLLLSISEHLLFDAAYWISCVVIVTLITGYSWFVLRNAKLTGLVAGILLVLYVFFYSLLQLQDYALLFGAVGLLLILAVIMWLTRNIDWYNLERES</sequence>
<evidence type="ECO:0000313" key="2">
    <source>
        <dbReference type="EMBL" id="SEP99335.1"/>
    </source>
</evidence>
<dbReference type="PANTHER" id="PTHR30092">
    <property type="entry name" value="INNER MEMBRANE PROTEIN CRED"/>
    <property type="match status" value="1"/>
</dbReference>
<dbReference type="InterPro" id="IPR010364">
    <property type="entry name" value="Uncharacterised_IM_CreD"/>
</dbReference>
<feature type="transmembrane region" description="Helical" evidence="1">
    <location>
        <begin position="322"/>
        <end position="341"/>
    </location>
</feature>
<dbReference type="AlphaFoldDB" id="A0A1H9CDN2"/>
<dbReference type="Proteomes" id="UP000199021">
    <property type="component" value="Unassembled WGS sequence"/>
</dbReference>
<feature type="transmembrane region" description="Helical" evidence="1">
    <location>
        <begin position="425"/>
        <end position="445"/>
    </location>
</feature>
<dbReference type="PIRSF" id="PIRSF004548">
    <property type="entry name" value="CreD"/>
    <property type="match status" value="1"/>
</dbReference>
<feature type="transmembrane region" description="Helical" evidence="1">
    <location>
        <begin position="401"/>
        <end position="419"/>
    </location>
</feature>
<dbReference type="InParanoid" id="A0A1H9CDN2"/>
<protein>
    <submittedName>
        <fullName evidence="2">Inner membrane protein</fullName>
    </submittedName>
</protein>
<organism evidence="2 3">
    <name type="scientific">Neolewinella agarilytica</name>
    <dbReference type="NCBI Taxonomy" id="478744"/>
    <lineage>
        <taxon>Bacteria</taxon>
        <taxon>Pseudomonadati</taxon>
        <taxon>Bacteroidota</taxon>
        <taxon>Saprospiria</taxon>
        <taxon>Saprospirales</taxon>
        <taxon>Lewinellaceae</taxon>
        <taxon>Neolewinella</taxon>
    </lineage>
</organism>
<keyword evidence="1" id="KW-1133">Transmembrane helix</keyword>
<gene>
    <name evidence="2" type="ORF">SAMN05444359_104162</name>
</gene>
<accession>A0A1H9CDN2</accession>